<dbReference type="AlphaFoldDB" id="A0A812YC57"/>
<evidence type="ECO:0000313" key="2">
    <source>
        <dbReference type="Proteomes" id="UP000649617"/>
    </source>
</evidence>
<comment type="caution">
    <text evidence="1">The sequence shown here is derived from an EMBL/GenBank/DDBJ whole genome shotgun (WGS) entry which is preliminary data.</text>
</comment>
<dbReference type="Proteomes" id="UP000649617">
    <property type="component" value="Unassembled WGS sequence"/>
</dbReference>
<name>A0A812YC57_SYMPI</name>
<sequence length="349" mass="38898">DLPPVDNVWALDFGLEASKPFESIQIRTFLPAETRLELATGVASHTWWTVLDQYLPFRIDFMPFTTIPAPRMRQRRLQSGSDPLLPDAEDGGVVVFVSAGFEFEKLDFDVCGSPTLERKGRDPWDLEASYSSLDMVCRIGDENGLPSLEGGGDAPVSMIFLLIARKAILEGVVYTLEGRVRNPTVPSWPDTAQWRIETYKRFIATGARVALDKSYLQTIPILRPARSFLVNNSAHEYEANAKAYGVEISITLPEPLRLAASVEISAPPGVELRESLGNASHPNASYGRCLDFRWPTTFRPLREDVEPECRCTPGAEVQCYVIVNISHMATDPVLEHETELRFTLSVINS</sequence>
<protein>
    <submittedName>
        <fullName evidence="1">Uncharacterized protein</fullName>
    </submittedName>
</protein>
<reference evidence="1" key="1">
    <citation type="submission" date="2021-02" db="EMBL/GenBank/DDBJ databases">
        <authorList>
            <person name="Dougan E. K."/>
            <person name="Rhodes N."/>
            <person name="Thang M."/>
            <person name="Chan C."/>
        </authorList>
    </citation>
    <scope>NUCLEOTIDE SEQUENCE</scope>
</reference>
<gene>
    <name evidence="1" type="ORF">SPIL2461_LOCUS22740</name>
</gene>
<evidence type="ECO:0000313" key="1">
    <source>
        <dbReference type="EMBL" id="CAE7771515.1"/>
    </source>
</evidence>
<dbReference type="EMBL" id="CAJNIZ010047596">
    <property type="protein sequence ID" value="CAE7771515.1"/>
    <property type="molecule type" value="Genomic_DNA"/>
</dbReference>
<proteinExistence type="predicted"/>
<organism evidence="1 2">
    <name type="scientific">Symbiodinium pilosum</name>
    <name type="common">Dinoflagellate</name>
    <dbReference type="NCBI Taxonomy" id="2952"/>
    <lineage>
        <taxon>Eukaryota</taxon>
        <taxon>Sar</taxon>
        <taxon>Alveolata</taxon>
        <taxon>Dinophyceae</taxon>
        <taxon>Suessiales</taxon>
        <taxon>Symbiodiniaceae</taxon>
        <taxon>Symbiodinium</taxon>
    </lineage>
</organism>
<dbReference type="OrthoDB" id="10388649at2759"/>
<accession>A0A812YC57</accession>
<feature type="non-terminal residue" evidence="1">
    <location>
        <position position="349"/>
    </location>
</feature>
<feature type="non-terminal residue" evidence="1">
    <location>
        <position position="1"/>
    </location>
</feature>
<keyword evidence="2" id="KW-1185">Reference proteome</keyword>